<comment type="caution">
    <text evidence="6">The sequence shown here is derived from an EMBL/GenBank/DDBJ whole genome shotgun (WGS) entry which is preliminary data.</text>
</comment>
<dbReference type="Gene3D" id="3.40.50.300">
    <property type="entry name" value="P-loop containing nucleotide triphosphate hydrolases"/>
    <property type="match status" value="1"/>
</dbReference>
<dbReference type="GO" id="GO:0032301">
    <property type="term" value="C:MutSalpha complex"/>
    <property type="evidence" value="ECO:0007669"/>
    <property type="project" value="TreeGrafter"/>
</dbReference>
<keyword evidence="3" id="KW-0238">DNA-binding</keyword>
<dbReference type="PROSITE" id="PS00486">
    <property type="entry name" value="DNA_MISMATCH_REPAIR_2"/>
    <property type="match status" value="1"/>
</dbReference>
<proteinExistence type="predicted"/>
<evidence type="ECO:0000259" key="5">
    <source>
        <dbReference type="PROSITE" id="PS00486"/>
    </source>
</evidence>
<dbReference type="Pfam" id="PF00488">
    <property type="entry name" value="MutS_V"/>
    <property type="match status" value="1"/>
</dbReference>
<evidence type="ECO:0000256" key="1">
    <source>
        <dbReference type="ARBA" id="ARBA00022741"/>
    </source>
</evidence>
<sequence length="219" mass="23905">MIILTGANMGGKSTYLRSAALCVLMAQIGSFVPADEATISAVDGIFTRVGASDQQSRGISTFMAEMLDCSSMLKQATKDSLLVVDELGRGTSTFDGFGLAYAIAEEILNKIRCSCVFATHFHEMAELAEQEGAVAMQMGVTMENNQITMLYQVRPGIAQSSFGLQVARAVHLEENVVAKAEEILAEMENRTDEEFLEKLKNADDNDLRRLILLKAEKTH</sequence>
<dbReference type="SUPFAM" id="SSF52540">
    <property type="entry name" value="P-loop containing nucleoside triphosphate hydrolases"/>
    <property type="match status" value="1"/>
</dbReference>
<dbReference type="InterPro" id="IPR045076">
    <property type="entry name" value="MutS"/>
</dbReference>
<dbReference type="GO" id="GO:0006298">
    <property type="term" value="P:mismatch repair"/>
    <property type="evidence" value="ECO:0007669"/>
    <property type="project" value="InterPro"/>
</dbReference>
<dbReference type="GO" id="GO:0140664">
    <property type="term" value="F:ATP-dependent DNA damage sensor activity"/>
    <property type="evidence" value="ECO:0007669"/>
    <property type="project" value="InterPro"/>
</dbReference>
<feature type="coiled-coil region" evidence="4">
    <location>
        <begin position="170"/>
        <end position="197"/>
    </location>
</feature>
<dbReference type="Proteomes" id="UP000835052">
    <property type="component" value="Unassembled WGS sequence"/>
</dbReference>
<dbReference type="InterPro" id="IPR000432">
    <property type="entry name" value="DNA_mismatch_repair_MutS_C"/>
</dbReference>
<dbReference type="AlphaFoldDB" id="A0A8S1GMY1"/>
<name>A0A8S1GMY1_9PELO</name>
<dbReference type="GO" id="GO:0005524">
    <property type="term" value="F:ATP binding"/>
    <property type="evidence" value="ECO:0007669"/>
    <property type="project" value="UniProtKB-KW"/>
</dbReference>
<dbReference type="EMBL" id="CAJGYM010000001">
    <property type="protein sequence ID" value="CAD6184865.1"/>
    <property type="molecule type" value="Genomic_DNA"/>
</dbReference>
<organism evidence="6 7">
    <name type="scientific">Caenorhabditis auriculariae</name>
    <dbReference type="NCBI Taxonomy" id="2777116"/>
    <lineage>
        <taxon>Eukaryota</taxon>
        <taxon>Metazoa</taxon>
        <taxon>Ecdysozoa</taxon>
        <taxon>Nematoda</taxon>
        <taxon>Chromadorea</taxon>
        <taxon>Rhabditida</taxon>
        <taxon>Rhabditina</taxon>
        <taxon>Rhabditomorpha</taxon>
        <taxon>Rhabditoidea</taxon>
        <taxon>Rhabditidae</taxon>
        <taxon>Peloderinae</taxon>
        <taxon>Caenorhabditis</taxon>
    </lineage>
</organism>
<reference evidence="6" key="1">
    <citation type="submission" date="2020-10" db="EMBL/GenBank/DDBJ databases">
        <authorList>
            <person name="Kikuchi T."/>
        </authorList>
    </citation>
    <scope>NUCLEOTIDE SEQUENCE</scope>
    <source>
        <strain evidence="6">NKZ352</strain>
    </source>
</reference>
<feature type="domain" description="DNA mismatch repair proteins mutS family" evidence="5">
    <location>
        <begin position="80"/>
        <end position="96"/>
    </location>
</feature>
<gene>
    <name evidence="6" type="ORF">CAUJ_LOCUS784</name>
</gene>
<dbReference type="InterPro" id="IPR027417">
    <property type="entry name" value="P-loop_NTPase"/>
</dbReference>
<evidence type="ECO:0000256" key="4">
    <source>
        <dbReference type="SAM" id="Coils"/>
    </source>
</evidence>
<evidence type="ECO:0000313" key="6">
    <source>
        <dbReference type="EMBL" id="CAD6184865.1"/>
    </source>
</evidence>
<dbReference type="SMART" id="SM00534">
    <property type="entry name" value="MUTSac"/>
    <property type="match status" value="1"/>
</dbReference>
<dbReference type="GO" id="GO:0030983">
    <property type="term" value="F:mismatched DNA binding"/>
    <property type="evidence" value="ECO:0007669"/>
    <property type="project" value="InterPro"/>
</dbReference>
<dbReference type="OrthoDB" id="10252754at2759"/>
<dbReference type="PANTHER" id="PTHR11361">
    <property type="entry name" value="DNA MISMATCH REPAIR PROTEIN MUTS FAMILY MEMBER"/>
    <property type="match status" value="1"/>
</dbReference>
<evidence type="ECO:0000256" key="2">
    <source>
        <dbReference type="ARBA" id="ARBA00022840"/>
    </source>
</evidence>
<keyword evidence="2" id="KW-0067">ATP-binding</keyword>
<keyword evidence="7" id="KW-1185">Reference proteome</keyword>
<protein>
    <recommendedName>
        <fullName evidence="5">DNA mismatch repair proteins mutS family domain-containing protein</fullName>
    </recommendedName>
</protein>
<keyword evidence="4" id="KW-0175">Coiled coil</keyword>
<evidence type="ECO:0000256" key="3">
    <source>
        <dbReference type="ARBA" id="ARBA00023125"/>
    </source>
</evidence>
<dbReference type="PANTHER" id="PTHR11361:SF145">
    <property type="entry name" value="DNA MISMATCH REPAIR PROTEINS MUTS FAMILY DOMAIN-CONTAINING PROTEIN"/>
    <property type="match status" value="1"/>
</dbReference>
<accession>A0A8S1GMY1</accession>
<evidence type="ECO:0000313" key="7">
    <source>
        <dbReference type="Proteomes" id="UP000835052"/>
    </source>
</evidence>
<keyword evidence="1" id="KW-0547">Nucleotide-binding</keyword>